<dbReference type="SMART" id="SM00323">
    <property type="entry name" value="RasGAP"/>
    <property type="match status" value="1"/>
</dbReference>
<dbReference type="Pfam" id="PF00168">
    <property type="entry name" value="C2"/>
    <property type="match status" value="1"/>
</dbReference>
<feature type="domain" description="C2" evidence="6">
    <location>
        <begin position="135"/>
        <end position="253"/>
    </location>
</feature>
<dbReference type="InterPro" id="IPR001849">
    <property type="entry name" value="PH_domain"/>
</dbReference>
<keyword evidence="2" id="KW-0597">Phosphoprotein</keyword>
<dbReference type="AlphaFoldDB" id="A0A8C3Y8C7"/>
<dbReference type="InterPro" id="IPR001936">
    <property type="entry name" value="RasGAP_dom"/>
</dbReference>
<dbReference type="SMART" id="SM00239">
    <property type="entry name" value="C2"/>
    <property type="match status" value="1"/>
</dbReference>
<feature type="region of interest" description="Disordered" evidence="4">
    <location>
        <begin position="727"/>
        <end position="763"/>
    </location>
</feature>
<organism evidence="8 9">
    <name type="scientific">Catharus ustulatus</name>
    <name type="common">Russet-backed thrush</name>
    <name type="synonym">Hylocichla ustulatus</name>
    <dbReference type="NCBI Taxonomy" id="91951"/>
    <lineage>
        <taxon>Eukaryota</taxon>
        <taxon>Metazoa</taxon>
        <taxon>Chordata</taxon>
        <taxon>Craniata</taxon>
        <taxon>Vertebrata</taxon>
        <taxon>Euteleostomi</taxon>
        <taxon>Archelosauria</taxon>
        <taxon>Archosauria</taxon>
        <taxon>Dinosauria</taxon>
        <taxon>Saurischia</taxon>
        <taxon>Theropoda</taxon>
        <taxon>Coelurosauria</taxon>
        <taxon>Aves</taxon>
        <taxon>Neognathae</taxon>
        <taxon>Neoaves</taxon>
        <taxon>Telluraves</taxon>
        <taxon>Australaves</taxon>
        <taxon>Passeriformes</taxon>
        <taxon>Turdidae</taxon>
        <taxon>Catharus</taxon>
    </lineage>
</organism>
<feature type="coiled-coil region" evidence="3">
    <location>
        <begin position="940"/>
        <end position="999"/>
    </location>
</feature>
<feature type="region of interest" description="Disordered" evidence="4">
    <location>
        <begin position="659"/>
        <end position="684"/>
    </location>
</feature>
<feature type="domain" description="Ras-GAP" evidence="7">
    <location>
        <begin position="313"/>
        <end position="505"/>
    </location>
</feature>
<dbReference type="Gene3D" id="2.60.40.150">
    <property type="entry name" value="C2 domain"/>
    <property type="match status" value="1"/>
</dbReference>
<accession>A0A8C3Y8C7</accession>
<evidence type="ECO:0000256" key="1">
    <source>
        <dbReference type="ARBA" id="ARBA00022468"/>
    </source>
</evidence>
<dbReference type="CDD" id="cd05136">
    <property type="entry name" value="RasGAP_DAB2IP"/>
    <property type="match status" value="1"/>
</dbReference>
<dbReference type="Proteomes" id="UP000694563">
    <property type="component" value="Chromosome 21"/>
</dbReference>
<evidence type="ECO:0000256" key="2">
    <source>
        <dbReference type="ARBA" id="ARBA00022553"/>
    </source>
</evidence>
<dbReference type="FunFam" id="2.60.40.150:FF:000010">
    <property type="entry name" value="Ras GTPase-activating protein nGAP isoform 2"/>
    <property type="match status" value="1"/>
</dbReference>
<feature type="region of interest" description="Disordered" evidence="4">
    <location>
        <begin position="1"/>
        <end position="28"/>
    </location>
</feature>
<reference evidence="8" key="3">
    <citation type="submission" date="2025-09" db="UniProtKB">
        <authorList>
            <consortium name="Ensembl"/>
        </authorList>
    </citation>
    <scope>IDENTIFICATION</scope>
</reference>
<reference evidence="8" key="2">
    <citation type="submission" date="2025-08" db="UniProtKB">
        <authorList>
            <consortium name="Ensembl"/>
        </authorList>
    </citation>
    <scope>IDENTIFICATION</scope>
</reference>
<feature type="domain" description="PH" evidence="5">
    <location>
        <begin position="110"/>
        <end position="144"/>
    </location>
</feature>
<dbReference type="FunFam" id="1.10.506.10:FF:000001">
    <property type="entry name" value="Ras GTPase-activating protein nGAP isoform 2"/>
    <property type="match status" value="1"/>
</dbReference>
<dbReference type="Pfam" id="PF00616">
    <property type="entry name" value="RasGAP"/>
    <property type="match status" value="2"/>
</dbReference>
<proteinExistence type="predicted"/>
<dbReference type="PANTHER" id="PTHR10194">
    <property type="entry name" value="RAS GTPASE-ACTIVATING PROTEINS"/>
    <property type="match status" value="1"/>
</dbReference>
<dbReference type="PROSITE" id="PS50004">
    <property type="entry name" value="C2"/>
    <property type="match status" value="1"/>
</dbReference>
<protein>
    <submittedName>
        <fullName evidence="8">DAB2 interacting protein</fullName>
    </submittedName>
</protein>
<dbReference type="InterPro" id="IPR057606">
    <property type="entry name" value="SynGAP1-like_PH"/>
</dbReference>
<evidence type="ECO:0000256" key="4">
    <source>
        <dbReference type="SAM" id="MobiDB-lite"/>
    </source>
</evidence>
<dbReference type="CDD" id="cd13376">
    <property type="entry name" value="PH_DAB2IP"/>
    <property type="match status" value="1"/>
</dbReference>
<dbReference type="InterPro" id="IPR011993">
    <property type="entry name" value="PH-like_dom_sf"/>
</dbReference>
<dbReference type="InterPro" id="IPR035892">
    <property type="entry name" value="C2_domain_sf"/>
</dbReference>
<dbReference type="PROSITE" id="PS50018">
    <property type="entry name" value="RAS_GTPASE_ACTIV_2"/>
    <property type="match status" value="1"/>
</dbReference>
<dbReference type="InterPro" id="IPR023152">
    <property type="entry name" value="RasGAP_CS"/>
</dbReference>
<reference evidence="8" key="1">
    <citation type="submission" date="2020-10" db="EMBL/GenBank/DDBJ databases">
        <title>Catharus ustulatus (Swainson's thrush) genome, bCatUst1, primary haplotype v2.</title>
        <authorList>
            <person name="Delmore K."/>
            <person name="Vafadar M."/>
            <person name="Formenti G."/>
            <person name="Chow W."/>
            <person name="Pelan S."/>
            <person name="Howe K."/>
            <person name="Rhie A."/>
            <person name="Mountcastle J."/>
            <person name="Haase B."/>
            <person name="Fedrigo O."/>
            <person name="Jarvis E.D."/>
        </authorList>
    </citation>
    <scope>NUCLEOTIDE SEQUENCE [LARGE SCALE GENOMIC DNA]</scope>
</reference>
<evidence type="ECO:0000313" key="9">
    <source>
        <dbReference type="Proteomes" id="UP000694563"/>
    </source>
</evidence>
<keyword evidence="9" id="KW-1185">Reference proteome</keyword>
<feature type="compositionally biased region" description="Polar residues" evidence="4">
    <location>
        <begin position="874"/>
        <end position="883"/>
    </location>
</feature>
<dbReference type="InterPro" id="IPR021887">
    <property type="entry name" value="DAB2P_C"/>
</dbReference>
<dbReference type="SUPFAM" id="SSF49562">
    <property type="entry name" value="C2 domain (Calcium/lipid-binding domain, CaLB)"/>
    <property type="match status" value="1"/>
</dbReference>
<dbReference type="SUPFAM" id="SSF50729">
    <property type="entry name" value="PH domain-like"/>
    <property type="match status" value="1"/>
</dbReference>
<keyword evidence="3" id="KW-0175">Coiled coil</keyword>
<feature type="region of interest" description="Disordered" evidence="4">
    <location>
        <begin position="834"/>
        <end position="920"/>
    </location>
</feature>
<dbReference type="PROSITE" id="PS50003">
    <property type="entry name" value="PH_DOMAIN"/>
    <property type="match status" value="1"/>
</dbReference>
<feature type="region of interest" description="Disordered" evidence="4">
    <location>
        <begin position="783"/>
        <end position="804"/>
    </location>
</feature>
<feature type="compositionally biased region" description="Low complexity" evidence="4">
    <location>
        <begin position="789"/>
        <end position="804"/>
    </location>
</feature>
<keyword evidence="1" id="KW-0343">GTPase activation</keyword>
<evidence type="ECO:0000259" key="6">
    <source>
        <dbReference type="PROSITE" id="PS50004"/>
    </source>
</evidence>
<dbReference type="PROSITE" id="PS00509">
    <property type="entry name" value="RAS_GTPASE_ACTIV_1"/>
    <property type="match status" value="1"/>
</dbReference>
<dbReference type="CDD" id="cd04013">
    <property type="entry name" value="C2_SynGAP_like"/>
    <property type="match status" value="1"/>
</dbReference>
<dbReference type="Pfam" id="PF25321">
    <property type="entry name" value="PH_RASGAP"/>
    <property type="match status" value="1"/>
</dbReference>
<dbReference type="PANTHER" id="PTHR10194:SF26">
    <property type="entry name" value="DISABLED HOMOLOG 2-INTERACTING PROTEIN"/>
    <property type="match status" value="1"/>
</dbReference>
<dbReference type="Gene3D" id="1.10.506.10">
    <property type="entry name" value="GTPase Activation - p120gap, domain 1"/>
    <property type="match status" value="2"/>
</dbReference>
<dbReference type="Ensembl" id="ENSCUST00005023697.1">
    <property type="protein sequence ID" value="ENSCUSP00005022880.1"/>
    <property type="gene ID" value="ENSCUSG00005013912.1"/>
</dbReference>
<evidence type="ECO:0000259" key="7">
    <source>
        <dbReference type="PROSITE" id="PS50018"/>
    </source>
</evidence>
<dbReference type="InterPro" id="IPR000008">
    <property type="entry name" value="C2_dom"/>
</dbReference>
<feature type="compositionally biased region" description="Polar residues" evidence="4">
    <location>
        <begin position="659"/>
        <end position="673"/>
    </location>
</feature>
<dbReference type="InterPro" id="IPR008936">
    <property type="entry name" value="Rho_GTPase_activation_prot"/>
</dbReference>
<feature type="compositionally biased region" description="Polar residues" evidence="4">
    <location>
        <begin position="727"/>
        <end position="737"/>
    </location>
</feature>
<dbReference type="SUPFAM" id="SSF48350">
    <property type="entry name" value="GTPase activation domain, GAP"/>
    <property type="match status" value="1"/>
</dbReference>
<evidence type="ECO:0000313" key="8">
    <source>
        <dbReference type="Ensembl" id="ENSCUSP00005022880.1"/>
    </source>
</evidence>
<dbReference type="Pfam" id="PF12004">
    <property type="entry name" value="DAB2P_C"/>
    <property type="match status" value="2"/>
</dbReference>
<evidence type="ECO:0000259" key="5">
    <source>
        <dbReference type="PROSITE" id="PS50003"/>
    </source>
</evidence>
<evidence type="ECO:0000256" key="3">
    <source>
        <dbReference type="SAM" id="Coils"/>
    </source>
</evidence>
<sequence length="1061" mass="118119">MAATPGGSEQVTELCPVRARPGPGFLSRRLKGSIKRTKSQPKLDRNSSFRHILPGFRSVDHERSHLMPRLKESRSHESLLSPSSAVEALDLSMEEEVVIKPVHSSILGQDYCFEVTTSSGSKCFSCRSAAERDKWMENLRRAVHPNKDNSRRVENMLKLWIIEAKDLPAKKKYLCELCLDDVLYARTTCKLKTDNVFWGEHFEFNNLPSLKNITVHLYKETDKKKKKDKTNFIGQVNIPVSSVTGRQFVEKWYPVVSPNPGKGKSPGPMIRIKSRYQSMSILPMEMYKEFAEYITNNYMVLCSVLEPSLSVKNKEEMASALVHILQSTGKAKDFLTDLMMSEVDRCGENEHLIFRENTLATKAIEEYLKLVGQKYLQDALGEFIKALYESDENCEVDPSKCSSSDLPEHQGNLKMCCELAFCKIINSYCVFPRELKEVFASWRQECSNRGRPDISERLISASLFLRFLCPAIMSPSLFSLLQEYPDDRTARTLTLIAKVTQNLANFAKFGSKEEYMSFMNQFLEHEWTNMQRFLLEISNPETISNTAGFEGYIDLGRELSTLHSLLWEVISQLEQGTATKLGPLPRILRDVNAALSNPACVQVSVTADHAASTPSAGNSISAGLQKMVIENDLSGLIDFTRLPSPTPENKDLFFVTRSAGAQPSPARSSSYSEANEPDVQMSNGSKSLSMVDLQDNRLLDSGANVPGTADSLNDSQSSLGQLQGVWSTRTQQNSVTGMATVRRVGQTPTTPSGESAPGRPQLLAPLSFQNPVYQMAAGLPLSPRGLGDSGSECHSSLSSHSNSEELTANKLGFAGPAAEDFSRRPGELARRQLSLTEKGGQPTMPRQNSAGPQRRIDQPPPPPPPVSRGRTPPSLLNTVQYQRPSSGSMMSSSPDWPGSGARLRQQSSSSKGDSPEMKQRTMHKQVSWGCPGPGAAGQDLVVLQDKLRISNKKLEEYETRFKCQEENTQKLVLEYQARLEESEERLRRQQEDKEIQMKGIISRLMSVEEELKKDHAEMQAAVDSKQKIIDAQVSALCQRLLQFSGWVCQHTGTPCSSASPR</sequence>
<name>A0A8C3Y8C7_CATUS</name>
<dbReference type="Gene3D" id="2.30.29.30">
    <property type="entry name" value="Pleckstrin-homology domain (PH domain)/Phosphotyrosine-binding domain (PTB)"/>
    <property type="match status" value="1"/>
</dbReference>
<feature type="compositionally biased region" description="Low complexity" evidence="4">
    <location>
        <begin position="884"/>
        <end position="900"/>
    </location>
</feature>
<gene>
    <name evidence="8" type="primary">DAB2IP</name>
</gene>
<dbReference type="InterPro" id="IPR039360">
    <property type="entry name" value="Ras_GTPase"/>
</dbReference>
<dbReference type="SMART" id="SM00233">
    <property type="entry name" value="PH"/>
    <property type="match status" value="1"/>
</dbReference>
<dbReference type="GO" id="GO:0005096">
    <property type="term" value="F:GTPase activator activity"/>
    <property type="evidence" value="ECO:0007669"/>
    <property type="project" value="UniProtKB-KW"/>
</dbReference>